<proteinExistence type="predicted"/>
<evidence type="ECO:0000256" key="1">
    <source>
        <dbReference type="SAM" id="SignalP"/>
    </source>
</evidence>
<sequence length="232" mass="26093">MKKVVLPALFLLISASAIGQQKNFLDMPYLETSAKVDTLVVPDRIYLQIVLQESDTKGRISVEELEERMANALELLGIDLKKQLAVSDISSDFMKYFLRGKEVLKDKSYELLLYTARDVGQVVGELEKLGIANVSLSRTEYSDEEGLELALKKMAVEKARTKAKIMVETLDQQLGRAIHISDGGFYVRSQAQPEYSIRTMAAQDTEMAFAGIDSDFQRIRMEAQVQVKFAIE</sequence>
<evidence type="ECO:0000313" key="3">
    <source>
        <dbReference type="Proteomes" id="UP000199534"/>
    </source>
</evidence>
<dbReference type="AlphaFoldDB" id="A0A1I6FRK5"/>
<dbReference type="STRING" id="400055.SAMN04490243_0513"/>
<dbReference type="EMBL" id="FOYQ01000001">
    <property type="protein sequence ID" value="SFR32569.1"/>
    <property type="molecule type" value="Genomic_DNA"/>
</dbReference>
<gene>
    <name evidence="2" type="ORF">SAMN04490243_0513</name>
</gene>
<dbReference type="OrthoDB" id="1118849at2"/>
<dbReference type="Pfam" id="PF04402">
    <property type="entry name" value="SIMPL"/>
    <property type="match status" value="1"/>
</dbReference>
<keyword evidence="1" id="KW-0732">Signal</keyword>
<feature type="signal peptide" evidence="1">
    <location>
        <begin position="1"/>
        <end position="19"/>
    </location>
</feature>
<dbReference type="RefSeq" id="WP_092980433.1">
    <property type="nucleotide sequence ID" value="NZ_FOYQ01000001.1"/>
</dbReference>
<evidence type="ECO:0000313" key="2">
    <source>
        <dbReference type="EMBL" id="SFR32569.1"/>
    </source>
</evidence>
<dbReference type="Gene3D" id="3.30.110.170">
    <property type="entry name" value="Protein of unknown function (DUF541), domain 1"/>
    <property type="match status" value="1"/>
</dbReference>
<dbReference type="InterPro" id="IPR007497">
    <property type="entry name" value="SIMPL/DUF541"/>
</dbReference>
<evidence type="ECO:0008006" key="4">
    <source>
        <dbReference type="Google" id="ProtNLM"/>
    </source>
</evidence>
<keyword evidence="3" id="KW-1185">Reference proteome</keyword>
<organism evidence="2 3">
    <name type="scientific">Robiginitalea myxolifaciens</name>
    <dbReference type="NCBI Taxonomy" id="400055"/>
    <lineage>
        <taxon>Bacteria</taxon>
        <taxon>Pseudomonadati</taxon>
        <taxon>Bacteroidota</taxon>
        <taxon>Flavobacteriia</taxon>
        <taxon>Flavobacteriales</taxon>
        <taxon>Flavobacteriaceae</taxon>
        <taxon>Robiginitalea</taxon>
    </lineage>
</organism>
<feature type="chain" id="PRO_5011647951" description="SIMPL domain-containing protein" evidence="1">
    <location>
        <begin position="20"/>
        <end position="232"/>
    </location>
</feature>
<reference evidence="2 3" key="1">
    <citation type="submission" date="2016-10" db="EMBL/GenBank/DDBJ databases">
        <authorList>
            <person name="de Groot N.N."/>
        </authorList>
    </citation>
    <scope>NUCLEOTIDE SEQUENCE [LARGE SCALE GENOMIC DNA]</scope>
    <source>
        <strain evidence="2 3">DSM 21019</strain>
    </source>
</reference>
<accession>A0A1I6FRK5</accession>
<name>A0A1I6FRK5_9FLAO</name>
<dbReference type="Proteomes" id="UP000199534">
    <property type="component" value="Unassembled WGS sequence"/>
</dbReference>
<protein>
    <recommendedName>
        <fullName evidence="4">SIMPL domain-containing protein</fullName>
    </recommendedName>
</protein>